<comment type="subcellular location">
    <subcellularLocation>
        <location evidence="1">Membrane</location>
        <topology evidence="1">Multi-pass membrane protein</topology>
    </subcellularLocation>
</comment>
<feature type="transmembrane region" description="Helical" evidence="7">
    <location>
        <begin position="305"/>
        <end position="328"/>
    </location>
</feature>
<keyword evidence="10" id="KW-1185">Reference proteome</keyword>
<feature type="transmembrane region" description="Helical" evidence="7">
    <location>
        <begin position="340"/>
        <end position="360"/>
    </location>
</feature>
<feature type="compositionally biased region" description="Basic and acidic residues" evidence="6">
    <location>
        <begin position="1"/>
        <end position="10"/>
    </location>
</feature>
<feature type="transmembrane region" description="Helical" evidence="7">
    <location>
        <begin position="396"/>
        <end position="416"/>
    </location>
</feature>
<proteinExistence type="inferred from homology"/>
<dbReference type="Pfam" id="PF00083">
    <property type="entry name" value="Sugar_tr"/>
    <property type="match status" value="1"/>
</dbReference>
<evidence type="ECO:0000313" key="9">
    <source>
        <dbReference type="EMBL" id="PYH95658.1"/>
    </source>
</evidence>
<organism evidence="9 10">
    <name type="scientific">Aspergillus ellipticus CBS 707.79</name>
    <dbReference type="NCBI Taxonomy" id="1448320"/>
    <lineage>
        <taxon>Eukaryota</taxon>
        <taxon>Fungi</taxon>
        <taxon>Dikarya</taxon>
        <taxon>Ascomycota</taxon>
        <taxon>Pezizomycotina</taxon>
        <taxon>Eurotiomycetes</taxon>
        <taxon>Eurotiomycetidae</taxon>
        <taxon>Eurotiales</taxon>
        <taxon>Aspergillaceae</taxon>
        <taxon>Aspergillus</taxon>
        <taxon>Aspergillus subgen. Circumdati</taxon>
    </lineage>
</organism>
<feature type="transmembrane region" description="Helical" evidence="7">
    <location>
        <begin position="114"/>
        <end position="136"/>
    </location>
</feature>
<dbReference type="AlphaFoldDB" id="A0A319E4X2"/>
<dbReference type="VEuPathDB" id="FungiDB:BO71DRAFT_482701"/>
<name>A0A319E4X2_9EURO</name>
<evidence type="ECO:0000256" key="5">
    <source>
        <dbReference type="ARBA" id="ARBA00023136"/>
    </source>
</evidence>
<feature type="transmembrane region" description="Helical" evidence="7">
    <location>
        <begin position="148"/>
        <end position="172"/>
    </location>
</feature>
<feature type="transmembrane region" description="Helical" evidence="7">
    <location>
        <begin position="436"/>
        <end position="456"/>
    </location>
</feature>
<evidence type="ECO:0000259" key="8">
    <source>
        <dbReference type="PROSITE" id="PS50850"/>
    </source>
</evidence>
<dbReference type="Gene3D" id="1.20.1250.20">
    <property type="entry name" value="MFS general substrate transporter like domains"/>
    <property type="match status" value="1"/>
</dbReference>
<dbReference type="InterPro" id="IPR036259">
    <property type="entry name" value="MFS_trans_sf"/>
</dbReference>
<keyword evidence="4 7" id="KW-1133">Transmembrane helix</keyword>
<feature type="transmembrane region" description="Helical" evidence="7">
    <location>
        <begin position="82"/>
        <end position="102"/>
    </location>
</feature>
<dbReference type="SUPFAM" id="SSF103473">
    <property type="entry name" value="MFS general substrate transporter"/>
    <property type="match status" value="1"/>
</dbReference>
<gene>
    <name evidence="9" type="ORF">BO71DRAFT_482701</name>
</gene>
<dbReference type="InterPro" id="IPR020846">
    <property type="entry name" value="MFS_dom"/>
</dbReference>
<feature type="transmembrane region" description="Helical" evidence="7">
    <location>
        <begin position="40"/>
        <end position="61"/>
    </location>
</feature>
<dbReference type="Proteomes" id="UP000247810">
    <property type="component" value="Unassembled WGS sequence"/>
</dbReference>
<keyword evidence="5 7" id="KW-0472">Membrane</keyword>
<comment type="similarity">
    <text evidence="2">Belongs to the major facilitator superfamily. Sugar transporter (TC 2.A.1.1) family.</text>
</comment>
<evidence type="ECO:0000313" key="10">
    <source>
        <dbReference type="Proteomes" id="UP000247810"/>
    </source>
</evidence>
<evidence type="ECO:0000256" key="6">
    <source>
        <dbReference type="SAM" id="MobiDB-lite"/>
    </source>
</evidence>
<dbReference type="InterPro" id="IPR050360">
    <property type="entry name" value="MFS_Sugar_Transporters"/>
</dbReference>
<protein>
    <submittedName>
        <fullName evidence="9">MFS general substrate transporter</fullName>
    </submittedName>
</protein>
<evidence type="ECO:0000256" key="1">
    <source>
        <dbReference type="ARBA" id="ARBA00004141"/>
    </source>
</evidence>
<dbReference type="GO" id="GO:0005351">
    <property type="term" value="F:carbohydrate:proton symporter activity"/>
    <property type="evidence" value="ECO:0007669"/>
    <property type="project" value="TreeGrafter"/>
</dbReference>
<evidence type="ECO:0000256" key="4">
    <source>
        <dbReference type="ARBA" id="ARBA00022989"/>
    </source>
</evidence>
<dbReference type="PANTHER" id="PTHR48022:SF41">
    <property type="entry name" value="MAJOR FACILITATOR SUPERFAMILY (MFS) PROFILE DOMAIN-CONTAINING PROTEIN"/>
    <property type="match status" value="1"/>
</dbReference>
<evidence type="ECO:0000256" key="7">
    <source>
        <dbReference type="SAM" id="Phobius"/>
    </source>
</evidence>
<feature type="transmembrane region" description="Helical" evidence="7">
    <location>
        <begin position="184"/>
        <end position="207"/>
    </location>
</feature>
<dbReference type="GO" id="GO:0016020">
    <property type="term" value="C:membrane"/>
    <property type="evidence" value="ECO:0007669"/>
    <property type="project" value="UniProtKB-SubCell"/>
</dbReference>
<reference evidence="9 10" key="1">
    <citation type="submission" date="2018-02" db="EMBL/GenBank/DDBJ databases">
        <title>The genomes of Aspergillus section Nigri reveals drivers in fungal speciation.</title>
        <authorList>
            <consortium name="DOE Joint Genome Institute"/>
            <person name="Vesth T.C."/>
            <person name="Nybo J."/>
            <person name="Theobald S."/>
            <person name="Brandl J."/>
            <person name="Frisvad J.C."/>
            <person name="Nielsen K.F."/>
            <person name="Lyhne E.K."/>
            <person name="Kogle M.E."/>
            <person name="Kuo A."/>
            <person name="Riley R."/>
            <person name="Clum A."/>
            <person name="Nolan M."/>
            <person name="Lipzen A."/>
            <person name="Salamov A."/>
            <person name="Henrissat B."/>
            <person name="Wiebenga A."/>
            <person name="De vries R.P."/>
            <person name="Grigoriev I.V."/>
            <person name="Mortensen U.H."/>
            <person name="Andersen M.R."/>
            <person name="Baker S.E."/>
        </authorList>
    </citation>
    <scope>NUCLEOTIDE SEQUENCE [LARGE SCALE GENOMIC DNA]</scope>
    <source>
        <strain evidence="9 10">CBS 707.79</strain>
    </source>
</reference>
<dbReference type="EMBL" id="KZ825849">
    <property type="protein sequence ID" value="PYH95658.1"/>
    <property type="molecule type" value="Genomic_DNA"/>
</dbReference>
<feature type="region of interest" description="Disordered" evidence="6">
    <location>
        <begin position="1"/>
        <end position="30"/>
    </location>
</feature>
<dbReference type="InterPro" id="IPR005828">
    <property type="entry name" value="MFS_sugar_transport-like"/>
</dbReference>
<keyword evidence="3 7" id="KW-0812">Transmembrane</keyword>
<dbReference type="PROSITE" id="PS50850">
    <property type="entry name" value="MFS"/>
    <property type="match status" value="1"/>
</dbReference>
<evidence type="ECO:0000256" key="2">
    <source>
        <dbReference type="ARBA" id="ARBA00010992"/>
    </source>
</evidence>
<dbReference type="OrthoDB" id="6612291at2759"/>
<sequence>MVSTERKGPVEEGTEQPSSPPSPTHSPPSVTVAVKQSPRVLCYCVALASGILLFGYDLVIVGNVSSLPEFQRDFGRRLHGKLIIPSLWLSLWDVASPVGGILGSLSAGLIQDRVGRRVCLGVASVVSAGAVAIAYVSNRPGDIDARRAVFFMGKLVQGFAVHVVTCTTQTYMSEVLPAVLRGPVLAFFPLFTLLGQLVGSVVVYEALDVRGSRGYLDCFASQWAFSVVPLVVAVGLPESPTYLVRRGRVGEARRAQRRLEGTDGVADKKVGELRLFLETEDREARSDAAGYRECFRGVDRRRTGVVMFANLVPSLFGLPLLSKCSYFLQMVGMRPHRSFVFLQVGIAMGLVANIVSMWTLTAFGRVPLILGSLGVSTLAWVGMGVAGCFQGNASMWYTGITMIAIIVVCGIGAWPASYAVGAEASSLRLRAKTQGLGWFVTGLSSAVFNLILPYIFNPDEGDLRAKTGFVFAGFCIIALVATWFIVPEMKDRTPAEIDDMFEAAIPTRRFRNWSPRNERPVV</sequence>
<evidence type="ECO:0000256" key="3">
    <source>
        <dbReference type="ARBA" id="ARBA00022692"/>
    </source>
</evidence>
<feature type="transmembrane region" description="Helical" evidence="7">
    <location>
        <begin position="366"/>
        <end position="389"/>
    </location>
</feature>
<feature type="domain" description="Major facilitator superfamily (MFS) profile" evidence="8">
    <location>
        <begin position="43"/>
        <end position="490"/>
    </location>
</feature>
<accession>A0A319E4X2</accession>
<feature type="transmembrane region" description="Helical" evidence="7">
    <location>
        <begin position="214"/>
        <end position="236"/>
    </location>
</feature>
<dbReference type="FunFam" id="1.20.1250.20:FF:000078">
    <property type="entry name" value="MFS maltose transporter, putative"/>
    <property type="match status" value="1"/>
</dbReference>
<dbReference type="PANTHER" id="PTHR48022">
    <property type="entry name" value="PLASTIDIC GLUCOSE TRANSPORTER 4"/>
    <property type="match status" value="1"/>
</dbReference>
<feature type="transmembrane region" description="Helical" evidence="7">
    <location>
        <begin position="468"/>
        <end position="486"/>
    </location>
</feature>